<dbReference type="Pfam" id="PF26078">
    <property type="entry name" value="Baseplate_J_M"/>
    <property type="match status" value="1"/>
</dbReference>
<dbReference type="InterPro" id="IPR058531">
    <property type="entry name" value="Baseplate_J_M"/>
</dbReference>
<gene>
    <name evidence="4" type="ORF">SGGMMB4_03638</name>
</gene>
<reference evidence="4 5" key="1">
    <citation type="submission" date="2015-05" db="EMBL/GenBank/DDBJ databases">
        <authorList>
            <person name="Goodhead I."/>
        </authorList>
    </citation>
    <scope>NUCLEOTIDE SEQUENCE [LARGE SCALE GENOMIC DNA]</scope>
    <source>
        <strain evidence="5">morsitans</strain>
    </source>
</reference>
<accession>A0A193QL68</accession>
<feature type="region of interest" description="Disordered" evidence="1">
    <location>
        <begin position="1"/>
        <end position="21"/>
    </location>
</feature>
<feature type="domain" description="Baseplate J-like C-terminal" evidence="3">
    <location>
        <begin position="290"/>
        <end position="371"/>
    </location>
</feature>
<evidence type="ECO:0000313" key="5">
    <source>
        <dbReference type="Proteomes" id="UP000245838"/>
    </source>
</evidence>
<feature type="domain" description="Baseplate J-like central" evidence="2">
    <location>
        <begin position="216"/>
        <end position="283"/>
    </location>
</feature>
<evidence type="ECO:0000256" key="1">
    <source>
        <dbReference type="SAM" id="MobiDB-lite"/>
    </source>
</evidence>
<dbReference type="InterPro" id="IPR052726">
    <property type="entry name" value="Phage_Baseplate_Hub"/>
</dbReference>
<dbReference type="EMBL" id="LN854557">
    <property type="protein sequence ID" value="CRL45670.1"/>
    <property type="molecule type" value="Genomic_DNA"/>
</dbReference>
<evidence type="ECO:0000313" key="4">
    <source>
        <dbReference type="EMBL" id="CRL45670.1"/>
    </source>
</evidence>
<dbReference type="Pfam" id="PF26079">
    <property type="entry name" value="Baseplate_J_C"/>
    <property type="match status" value="1"/>
</dbReference>
<feature type="compositionally biased region" description="Basic and acidic residues" evidence="1">
    <location>
        <begin position="11"/>
        <end position="21"/>
    </location>
</feature>
<dbReference type="AlphaFoldDB" id="A0A193QL68"/>
<evidence type="ECO:0000259" key="3">
    <source>
        <dbReference type="Pfam" id="PF26079"/>
    </source>
</evidence>
<dbReference type="Proteomes" id="UP000245838">
    <property type="component" value="Chromosome sggmmb4_Chromosome"/>
</dbReference>
<proteinExistence type="predicted"/>
<evidence type="ECO:0000259" key="2">
    <source>
        <dbReference type="Pfam" id="PF26078"/>
    </source>
</evidence>
<organism evidence="4 5">
    <name type="scientific">Sodalis glossinidius (strain morsitans)</name>
    <dbReference type="NCBI Taxonomy" id="343509"/>
    <lineage>
        <taxon>Bacteria</taxon>
        <taxon>Pseudomonadati</taxon>
        <taxon>Pseudomonadota</taxon>
        <taxon>Gammaproteobacteria</taxon>
        <taxon>Enterobacterales</taxon>
        <taxon>Bruguierivoracaceae</taxon>
        <taxon>Sodalis</taxon>
    </lineage>
</organism>
<protein>
    <submittedName>
        <fullName evidence="4">Baseplate J-like protein</fullName>
    </submittedName>
</protein>
<sequence length="378" mass="40316">MCRAAPATPGGRHDRSLYRHEPGSTGLLTDADHLWQAVRDVLTTPLASRVMRRDYGSLLPDLLDEPENDITRWRSGVAAMSTVDLSQLPPPHIIAIPAFERILHDIKVFMIAAFPKAQQASVAASLALESEPLNVSAQVVAYRVMLLEQQINDGAAACMLSHAVDADLDNLAANLNTRRLVVTPATQTDPAVMESDTALRLRAQATFDGLSVARPSGAYEYFAKSASGKVADAKATSPSPAVVVLSVLSTEGDGTADASLLASVTRALSAEDKRPLGDRLTVQSASIVTYQIEARLHCYPGPESEPIQAAAQASLKAWLAQQGKIGRHVARSAIMAALHMQGVQRVEVLTPADEEIVIDDTQAARCTAFTINIGGTDQ</sequence>
<dbReference type="SUPFAM" id="SSF160719">
    <property type="entry name" value="gpW/gp25-like"/>
    <property type="match status" value="1"/>
</dbReference>
<name>A0A193QL68_SODGM</name>
<dbReference type="Gene3D" id="3.10.450.40">
    <property type="match status" value="1"/>
</dbReference>
<dbReference type="PANTHER" id="PTHR35862">
    <property type="entry name" value="FELS-2 PROPHAGE PROTEIN"/>
    <property type="match status" value="1"/>
</dbReference>
<dbReference type="InterPro" id="IPR058530">
    <property type="entry name" value="Baseplate_J-like_C"/>
</dbReference>
<dbReference type="PANTHER" id="PTHR35862:SF1">
    <property type="entry name" value="FELS-2 PROPHAGE PROTEIN"/>
    <property type="match status" value="1"/>
</dbReference>